<evidence type="ECO:0000259" key="1">
    <source>
        <dbReference type="Pfam" id="PF00122"/>
    </source>
</evidence>
<gene>
    <name evidence="2" type="ORF">AEth_00584</name>
</gene>
<comment type="caution">
    <text evidence="2">The sequence shown here is derived from an EMBL/GenBank/DDBJ whole genome shotgun (WGS) entry which is preliminary data.</text>
</comment>
<dbReference type="Pfam" id="PF00122">
    <property type="entry name" value="E1-E2_ATPase"/>
    <property type="match status" value="1"/>
</dbReference>
<evidence type="ECO:0000313" key="3">
    <source>
        <dbReference type="Proteomes" id="UP000291831"/>
    </source>
</evidence>
<sequence>MGLQPKTALIIRGSDEVEVPIEDPEIDDIVVVKPGEKIWVDGFAVMTRAMWMSR</sequence>
<dbReference type="InterPro" id="IPR059000">
    <property type="entry name" value="ATPase_P-type_domA"/>
</dbReference>
<dbReference type="SUPFAM" id="SSF81653">
    <property type="entry name" value="Calcium ATPase, transduction domain A"/>
    <property type="match status" value="1"/>
</dbReference>
<feature type="domain" description="P-type ATPase A" evidence="1">
    <location>
        <begin position="3"/>
        <end position="45"/>
    </location>
</feature>
<accession>A0A8B3S466</accession>
<dbReference type="Proteomes" id="UP000291831">
    <property type="component" value="Unassembled WGS sequence"/>
</dbReference>
<dbReference type="Gene3D" id="2.70.150.10">
    <property type="entry name" value="Calcium-transporting ATPase, cytoplasmic transduction domain A"/>
    <property type="match status" value="1"/>
</dbReference>
<protein>
    <recommendedName>
        <fullName evidence="1">P-type ATPase A domain-containing protein</fullName>
    </recommendedName>
</protein>
<reference evidence="3" key="1">
    <citation type="submission" date="2019-01" db="EMBL/GenBank/DDBJ databases">
        <title>Anaerobic oxidation of ethane by archaea from a marine hydrocarbon seep.</title>
        <authorList>
            <person name="Musat F."/>
        </authorList>
    </citation>
    <scope>NUCLEOTIDE SEQUENCE [LARGE SCALE GENOMIC DNA]</scope>
</reference>
<name>A0A8B3S466_9EURY</name>
<organism evidence="2 3">
    <name type="scientific">Candidatus Argoarchaeum ethanivorans</name>
    <dbReference type="NCBI Taxonomy" id="2608793"/>
    <lineage>
        <taxon>Archaea</taxon>
        <taxon>Methanobacteriati</taxon>
        <taxon>Methanobacteriota</taxon>
        <taxon>Stenosarchaea group</taxon>
        <taxon>Methanomicrobia</taxon>
        <taxon>Methanosarcinales</taxon>
        <taxon>Methanosarcinales incertae sedis</taxon>
        <taxon>GOM Arc I cluster</taxon>
        <taxon>Candidatus Argoarchaeum</taxon>
    </lineage>
</organism>
<dbReference type="EMBL" id="RPGO01000009">
    <property type="protein sequence ID" value="RZB32261.1"/>
    <property type="molecule type" value="Genomic_DNA"/>
</dbReference>
<evidence type="ECO:0000313" key="2">
    <source>
        <dbReference type="EMBL" id="RZB32261.1"/>
    </source>
</evidence>
<dbReference type="AlphaFoldDB" id="A0A8B3S466"/>
<proteinExistence type="predicted"/>
<dbReference type="InterPro" id="IPR008250">
    <property type="entry name" value="ATPase_P-typ_transduc_dom_A_sf"/>
</dbReference>